<evidence type="ECO:0000256" key="1">
    <source>
        <dbReference type="SAM" id="Phobius"/>
    </source>
</evidence>
<keyword evidence="1" id="KW-0472">Membrane</keyword>
<proteinExistence type="predicted"/>
<feature type="transmembrane region" description="Helical" evidence="1">
    <location>
        <begin position="89"/>
        <end position="110"/>
    </location>
</feature>
<sequence>MLSRKRRLRTNIKENLALAEELDTNTVLKEHTPVALWMHKRIVVDVARLTGEKLGTPKKPVAWGTVVFALILAGLLGAVTYYWNRNDFAWYSIFPATISALLLISVAGMFMNRDIAPDSAEIPANATPLTWANPGEKIAASIAMSAEEAEERYADYGQVGVAVRFVSLLHAGKYEEALELAEPNWLLCRVQDWLVNNKTKISDDEAELALLAESLSSRREPEELWRAFTSIEAAQFSEAWKAFDPESIGIASRERLIGNDYARVILTPIGGSSGYVVETATHLANALVILVHRDTSKWIVSSHLGIAPPAPGLPPAWWILPSADG</sequence>
<dbReference type="Proteomes" id="UP001523369">
    <property type="component" value="Unassembled WGS sequence"/>
</dbReference>
<evidence type="ECO:0000313" key="2">
    <source>
        <dbReference type="EMBL" id="MCO8271539.1"/>
    </source>
</evidence>
<keyword evidence="3" id="KW-1185">Reference proteome</keyword>
<keyword evidence="1" id="KW-1133">Transmembrane helix</keyword>
<accession>A0ABT1DL22</accession>
<evidence type="ECO:0000313" key="3">
    <source>
        <dbReference type="Proteomes" id="UP001523369"/>
    </source>
</evidence>
<feature type="transmembrane region" description="Helical" evidence="1">
    <location>
        <begin position="61"/>
        <end position="83"/>
    </location>
</feature>
<gene>
    <name evidence="2" type="ORF">M1L60_13145</name>
</gene>
<reference evidence="2 3" key="1">
    <citation type="submission" date="2022-06" db="EMBL/GenBank/DDBJ databases">
        <title>New Species of the Genus Actinoplanes, ActinopZanes ferrugineus.</title>
        <authorList>
            <person name="Ding P."/>
        </authorList>
    </citation>
    <scope>NUCLEOTIDE SEQUENCE [LARGE SCALE GENOMIC DNA]</scope>
    <source>
        <strain evidence="2 3">TRM88003</strain>
    </source>
</reference>
<keyword evidence="1" id="KW-0812">Transmembrane</keyword>
<comment type="caution">
    <text evidence="2">The sequence shown here is derived from an EMBL/GenBank/DDBJ whole genome shotgun (WGS) entry which is preliminary data.</text>
</comment>
<organism evidence="2 3">
    <name type="scientific">Paractinoplanes aksuensis</name>
    <dbReference type="NCBI Taxonomy" id="2939490"/>
    <lineage>
        <taxon>Bacteria</taxon>
        <taxon>Bacillati</taxon>
        <taxon>Actinomycetota</taxon>
        <taxon>Actinomycetes</taxon>
        <taxon>Micromonosporales</taxon>
        <taxon>Micromonosporaceae</taxon>
        <taxon>Paractinoplanes</taxon>
    </lineage>
</organism>
<protein>
    <submittedName>
        <fullName evidence="2">Uncharacterized protein</fullName>
    </submittedName>
</protein>
<dbReference type="RefSeq" id="WP_253237664.1">
    <property type="nucleotide sequence ID" value="NZ_JAMYJR010000013.1"/>
</dbReference>
<dbReference type="EMBL" id="JAMYJR010000013">
    <property type="protein sequence ID" value="MCO8271539.1"/>
    <property type="molecule type" value="Genomic_DNA"/>
</dbReference>
<name>A0ABT1DL22_9ACTN</name>